<evidence type="ECO:0000256" key="1">
    <source>
        <dbReference type="SAM" id="MobiDB-lite"/>
    </source>
</evidence>
<dbReference type="SUPFAM" id="SSF50729">
    <property type="entry name" value="PH domain-like"/>
    <property type="match status" value="1"/>
</dbReference>
<feature type="region of interest" description="Disordered" evidence="1">
    <location>
        <begin position="733"/>
        <end position="783"/>
    </location>
</feature>
<dbReference type="Gene3D" id="2.30.29.30">
    <property type="entry name" value="Pleckstrin-homology domain (PH domain)/Phosphotyrosine-binding domain (PTB)"/>
    <property type="match status" value="1"/>
</dbReference>
<evidence type="ECO:0008006" key="7">
    <source>
        <dbReference type="Google" id="ProtNLM"/>
    </source>
</evidence>
<feature type="region of interest" description="Disordered" evidence="1">
    <location>
        <begin position="1130"/>
        <end position="1165"/>
    </location>
</feature>
<feature type="compositionally biased region" description="Polar residues" evidence="1">
    <location>
        <begin position="2181"/>
        <end position="2204"/>
    </location>
</feature>
<proteinExistence type="predicted"/>
<feature type="compositionally biased region" description="Low complexity" evidence="1">
    <location>
        <begin position="1140"/>
        <end position="1151"/>
    </location>
</feature>
<feature type="region of interest" description="Disordered" evidence="1">
    <location>
        <begin position="824"/>
        <end position="922"/>
    </location>
</feature>
<feature type="compositionally biased region" description="Gly residues" evidence="1">
    <location>
        <begin position="2143"/>
        <end position="2154"/>
    </location>
</feature>
<comment type="caution">
    <text evidence="5">The sequence shown here is derived from an EMBL/GenBank/DDBJ whole genome shotgun (WGS) entry which is preliminary data.</text>
</comment>
<feature type="compositionally biased region" description="Polar residues" evidence="1">
    <location>
        <begin position="755"/>
        <end position="783"/>
    </location>
</feature>
<feature type="compositionally biased region" description="Polar residues" evidence="1">
    <location>
        <begin position="207"/>
        <end position="216"/>
    </location>
</feature>
<feature type="signal peptide" evidence="2">
    <location>
        <begin position="1"/>
        <end position="23"/>
    </location>
</feature>
<dbReference type="Pfam" id="PF01369">
    <property type="entry name" value="Sec7"/>
    <property type="match status" value="1"/>
</dbReference>
<feature type="region of interest" description="Disordered" evidence="1">
    <location>
        <begin position="1721"/>
        <end position="1751"/>
    </location>
</feature>
<organism evidence="5 6">
    <name type="scientific">Coemansia umbellata</name>
    <dbReference type="NCBI Taxonomy" id="1424467"/>
    <lineage>
        <taxon>Eukaryota</taxon>
        <taxon>Fungi</taxon>
        <taxon>Fungi incertae sedis</taxon>
        <taxon>Zoopagomycota</taxon>
        <taxon>Kickxellomycotina</taxon>
        <taxon>Kickxellomycetes</taxon>
        <taxon>Kickxellales</taxon>
        <taxon>Kickxellaceae</taxon>
        <taxon>Coemansia</taxon>
    </lineage>
</organism>
<evidence type="ECO:0000313" key="6">
    <source>
        <dbReference type="Proteomes" id="UP001151295"/>
    </source>
</evidence>
<feature type="region of interest" description="Disordered" evidence="1">
    <location>
        <begin position="2241"/>
        <end position="2292"/>
    </location>
</feature>
<gene>
    <name evidence="5" type="ORF">EDC05_002454</name>
</gene>
<evidence type="ECO:0000256" key="2">
    <source>
        <dbReference type="SAM" id="SignalP"/>
    </source>
</evidence>
<feature type="compositionally biased region" description="Polar residues" evidence="1">
    <location>
        <begin position="1395"/>
        <end position="1431"/>
    </location>
</feature>
<feature type="compositionally biased region" description="Low complexity" evidence="1">
    <location>
        <begin position="422"/>
        <end position="442"/>
    </location>
</feature>
<feature type="region of interest" description="Disordered" evidence="1">
    <location>
        <begin position="347"/>
        <end position="383"/>
    </location>
</feature>
<feature type="region of interest" description="Disordered" evidence="1">
    <location>
        <begin position="188"/>
        <end position="244"/>
    </location>
</feature>
<feature type="region of interest" description="Disordered" evidence="1">
    <location>
        <begin position="1569"/>
        <end position="1609"/>
    </location>
</feature>
<feature type="compositionally biased region" description="Low complexity" evidence="1">
    <location>
        <begin position="639"/>
        <end position="655"/>
    </location>
</feature>
<feature type="region of interest" description="Disordered" evidence="1">
    <location>
        <begin position="2177"/>
        <end position="2225"/>
    </location>
</feature>
<feature type="compositionally biased region" description="Polar residues" evidence="1">
    <location>
        <begin position="861"/>
        <end position="878"/>
    </location>
</feature>
<feature type="compositionally biased region" description="Polar residues" evidence="1">
    <location>
        <begin position="826"/>
        <end position="846"/>
    </location>
</feature>
<feature type="region of interest" description="Disordered" evidence="1">
    <location>
        <begin position="2137"/>
        <end position="2161"/>
    </location>
</feature>
<feature type="compositionally biased region" description="Basic and acidic residues" evidence="1">
    <location>
        <begin position="888"/>
        <end position="898"/>
    </location>
</feature>
<feature type="compositionally biased region" description="Polar residues" evidence="1">
    <location>
        <begin position="1729"/>
        <end position="1745"/>
    </location>
</feature>
<dbReference type="SMART" id="SM00233">
    <property type="entry name" value="PH"/>
    <property type="match status" value="1"/>
</dbReference>
<dbReference type="InterPro" id="IPR001849">
    <property type="entry name" value="PH_domain"/>
</dbReference>
<dbReference type="InterPro" id="IPR000904">
    <property type="entry name" value="Sec7_dom"/>
</dbReference>
<sequence>MCSTTYLPPFLCLLLIVFGYLCSLQNVVHKSDFGIGSANSDGRRTGGLRRSVSKRLLGKAGSSGFGSSKSIADLRSTAQSQQQLQQQQEKKAQRFVTGSYFSDKEDIEEGEEGEPGFSYFNSSDTDRFLSLGKEPPFLDKDSSSTLLDRLHDARQKAQKMDMVSQTSGPRFVKRSAYLNEQSRYDAVGYPKSTRSSTSKDNECFETKSISSARSQETQSSLSTVSASATTSQKKQLQSASQPKLKGFQARVINTHSGKAVVHAPILAKPAVGSDCKDDRDENMLDLLPPSAAELRYNAQRALINTTAVLRTAVLNKKGSKANFDDQRSQKTRVPDIAGIAATLRVASGASRSNNSNSNSNSNSHSYSRKPLGRTASEGKRTTDPAIDKSFANIANHNNQDGFHISMRFSSELSGGGGAGRDNSAAYTNSNSSNRHSNSTTTRKYIDGAGSKTAGPKMGSFLEQGRASTGSSLEQWGIVTAASLMQTESTQPEQGGLGEYDGCSDSDSAAEDAIRLVEDISRGCPLPLESMIATGSPGPDNRSGSVVISDESRKLIESIFSGRLSISNNSVPAEYQRFSRYEDRGKAKPSNNNTNTIDSSIGDKYQLIGADMPPSSQQNNPSQQESAGRNRTKLGSGWLQSQQHQPQSQQQEQPQDQSERDGSRMRKPSFWSIFRGREQRKEQGDDKKDSAIDQQSTQLRQHFLRKQQSSSSGFADSFGLSKLLAHGDNKSTATISGTSFTNKALPPTPPPPLPQHSLQNKQSFKDSTSATQSITAQQDNTAMAPETQITSAHNDTAESTTTSVQNTKELSTVHSDVGAANAEALTSGESNSNPGSNTSKPLLSSSDDAGRVADSSAVDGLASSTDGTRATSGYYTPSQEFFPLPSAGDRQESNSKDQVEESAPATDQQNNTELVQGADSPSACSLTDSPVVISNVLRSDSAAVVVADGNQPDSSPSHNVVSSDDYIDEEYNSRKKAIPADDDSDIVPLAQSRVLIEANARDALGAQLATQPTTGDDAAADSGEVFQDANSGSSAAGLGISTSTSVSATGASGNNGSGLSADTINNAPAVSDSATRNIPAPIITSGVYDPSLELSDISSAARLRFSPDNSAKVLAIDPLHAQDTQKEIASNNSHHEQQVTPAPSAASAAVEEPAQDGSQLADPQAESSAQARAMGKYLFDVEEFSCNYYINQTAGRKATGGEQHKLIEPVKPTILEGIDIPHLVDHAEWLGKRQIFNGLVLRYYIANYDFTGMRIDECLRLLCSHIFLRGESQVIDRLLVALSQRYVDCNPDTKLKTADVAHAVTYSTLLLNTDLHIADIRASDRMTKNRFVRNTIDTIAQFQSASASSTTATSQPDSAVQNQAGDSETTSSLPPQLPELDLSKVSTESSRIHPFTQPTGAETPASTSSRFQGSSTDGQEATTPQPTEHTSGLRSLVGSMASLNIGQSSTTVSRTSRDVARLMGGRGKRFSFFESSSSNTNGSNSANGSVAGNIAALASASAAVNGSQTPSMGIASGIQHSSSVNQAVSSPSSLRAFDRLRRKVSTNGAHMRSRSGTVSMDESPIALNSRPSISGSSHNSHHRDFDTLGSMGGRSISGGTSADVARPSTSMPNLAELSSVLKDVYTGIKNRPLGQPPFARQASLLHDQQQQQHQHQQHPHMSVLHGSQYSASHGLARSSQDHLYSGNVRTSMAFGNNHKHSLDVDAAINAYGRYPHLHGQGPQTAYADYDSQSMHGSASGRPSSVRSMPMHTVQRTRSITSINKVSLLNSSGPGMTRRPPQHPDPRVGAIGAEAMKRSGSSMINFGGHNNTGTMRSSPSSASMGMGYMPSTAYTAYMRSPLENQHIRSGVLVRKHLFERAGKKASHRAWRTCYVSVDRGTVAMYKMDGRHGGHPDGRELTDTSLQLGSVSLRHTMTHMLPSPGYSRSRPHVFALQLPSGGVYLFQTASEVELRDWVAACNYWAARESKAPYMIGGVYNMEYGWDNTGDFTLRFDEREAREDRGESLTAAEQAAEERRIMEERDASKGVNILEWSPPNNPMQRSDLDETGQLKALLHHITYLEEELVSHKKVQGSIEERFYPKTNQFQKAFSNWERKAQYILQELIKYQSYADVLQTALKQIQDEMTIPIPEELSADGSTATTINGGGGGGNGHSGGTMMTPHCESRDDMDEEVFGVPGGMIQTGNAPLSARAATSNGSTGLSASRASLPRKGTDPSGNPLSSKSLPIKELLAPASDKARNRASIIVPPVSTSSTNTAGSGLVGDMRRGSQAQIATSAGASGTGSASAGTPLLQ</sequence>
<feature type="chain" id="PRO_5046615335" description="SEC7 domain-containing protein" evidence="2">
    <location>
        <begin position="24"/>
        <end position="2292"/>
    </location>
</feature>
<accession>A0ABQ8PNZ0</accession>
<feature type="compositionally biased region" description="Low complexity" evidence="1">
    <location>
        <begin position="217"/>
        <end position="232"/>
    </location>
</feature>
<dbReference type="PROSITE" id="PS50003">
    <property type="entry name" value="PH_DOMAIN"/>
    <property type="match status" value="1"/>
</dbReference>
<feature type="region of interest" description="Disordered" evidence="1">
    <location>
        <begin position="1343"/>
        <end position="1431"/>
    </location>
</feature>
<feature type="compositionally biased region" description="Basic and acidic residues" evidence="1">
    <location>
        <begin position="674"/>
        <end position="690"/>
    </location>
</feature>
<dbReference type="SMART" id="SM00222">
    <property type="entry name" value="Sec7"/>
    <property type="match status" value="1"/>
</dbReference>
<reference evidence="5" key="1">
    <citation type="submission" date="2022-07" db="EMBL/GenBank/DDBJ databases">
        <title>Phylogenomic reconstructions and comparative analyses of Kickxellomycotina fungi.</title>
        <authorList>
            <person name="Reynolds N.K."/>
            <person name="Stajich J.E."/>
            <person name="Barry K."/>
            <person name="Grigoriev I.V."/>
            <person name="Crous P."/>
            <person name="Smith M.E."/>
        </authorList>
    </citation>
    <scope>NUCLEOTIDE SEQUENCE</scope>
    <source>
        <strain evidence="5">BCRC 34882</strain>
    </source>
</reference>
<dbReference type="InterPro" id="IPR041681">
    <property type="entry name" value="PH_9"/>
</dbReference>
<dbReference type="Proteomes" id="UP001151295">
    <property type="component" value="Unassembled WGS sequence"/>
</dbReference>
<dbReference type="SUPFAM" id="SSF48425">
    <property type="entry name" value="Sec7 domain"/>
    <property type="match status" value="1"/>
</dbReference>
<keyword evidence="2" id="KW-0732">Signal</keyword>
<feature type="compositionally biased region" description="Polar residues" evidence="1">
    <location>
        <begin position="904"/>
        <end position="913"/>
    </location>
</feature>
<feature type="compositionally biased region" description="Low complexity" evidence="1">
    <location>
        <begin position="2267"/>
        <end position="2292"/>
    </location>
</feature>
<dbReference type="PROSITE" id="PS50190">
    <property type="entry name" value="SEC7"/>
    <property type="match status" value="1"/>
</dbReference>
<feature type="region of interest" description="Disordered" evidence="1">
    <location>
        <begin position="580"/>
        <end position="599"/>
    </location>
</feature>
<evidence type="ECO:0000313" key="5">
    <source>
        <dbReference type="EMBL" id="KAJ1993013.1"/>
    </source>
</evidence>
<keyword evidence="6" id="KW-1185">Reference proteome</keyword>
<feature type="compositionally biased region" description="Low complexity" evidence="1">
    <location>
        <begin position="350"/>
        <end position="365"/>
    </location>
</feature>
<dbReference type="InterPro" id="IPR023394">
    <property type="entry name" value="Sec7_C_sf"/>
</dbReference>
<feature type="compositionally biased region" description="Polar residues" evidence="1">
    <location>
        <begin position="2248"/>
        <end position="2257"/>
    </location>
</feature>
<feature type="domain" description="PH" evidence="3">
    <location>
        <begin position="1843"/>
        <end position="1963"/>
    </location>
</feature>
<feature type="domain" description="SEC7" evidence="4">
    <location>
        <begin position="1227"/>
        <end position="1361"/>
    </location>
</feature>
<dbReference type="InterPro" id="IPR035999">
    <property type="entry name" value="Sec7_dom_sf"/>
</dbReference>
<dbReference type="PANTHER" id="PTHR10663:SF373">
    <property type="entry name" value="PH AND SEC7 DOMAIN-CONTAINING PROTEIN C11E3.11C"/>
    <property type="match status" value="1"/>
</dbReference>
<dbReference type="EMBL" id="JANBQD010000022">
    <property type="protein sequence ID" value="KAJ1993013.1"/>
    <property type="molecule type" value="Genomic_DNA"/>
</dbReference>
<dbReference type="Pfam" id="PF15410">
    <property type="entry name" value="PH_9"/>
    <property type="match status" value="1"/>
</dbReference>
<feature type="compositionally biased region" description="Polar residues" evidence="1">
    <location>
        <begin position="1354"/>
        <end position="1373"/>
    </location>
</feature>
<dbReference type="PANTHER" id="PTHR10663">
    <property type="entry name" value="GUANYL-NUCLEOTIDE EXCHANGE FACTOR"/>
    <property type="match status" value="1"/>
</dbReference>
<feature type="compositionally biased region" description="Low complexity" evidence="1">
    <location>
        <begin position="612"/>
        <end position="623"/>
    </location>
</feature>
<dbReference type="InterPro" id="IPR011993">
    <property type="entry name" value="PH-like_dom_sf"/>
</dbReference>
<protein>
    <recommendedName>
        <fullName evidence="7">SEC7 domain-containing protein</fullName>
    </recommendedName>
</protein>
<dbReference type="Gene3D" id="1.10.1000.11">
    <property type="entry name" value="Arf Nucleotide-binding Site Opener,domain 2"/>
    <property type="match status" value="1"/>
</dbReference>
<evidence type="ECO:0000259" key="4">
    <source>
        <dbReference type="PROSITE" id="PS50190"/>
    </source>
</evidence>
<feature type="compositionally biased region" description="Polar residues" evidence="1">
    <location>
        <begin position="2214"/>
        <end position="2223"/>
    </location>
</feature>
<feature type="region of interest" description="Disordered" evidence="1">
    <location>
        <begin position="411"/>
        <end position="467"/>
    </location>
</feature>
<feature type="compositionally biased region" description="Low complexity" evidence="1">
    <location>
        <begin position="1343"/>
        <end position="1353"/>
    </location>
</feature>
<name>A0ABQ8PNZ0_9FUNG</name>
<evidence type="ECO:0000259" key="3">
    <source>
        <dbReference type="PROSITE" id="PS50003"/>
    </source>
</evidence>
<feature type="region of interest" description="Disordered" evidence="1">
    <location>
        <begin position="605"/>
        <end position="692"/>
    </location>
</feature>